<dbReference type="Gene3D" id="3.40.190.10">
    <property type="entry name" value="Periplasmic binding protein-like II"/>
    <property type="match status" value="1"/>
</dbReference>
<dbReference type="SUPFAM" id="SSF53850">
    <property type="entry name" value="Periplasmic binding protein-like II"/>
    <property type="match status" value="1"/>
</dbReference>
<evidence type="ECO:0000256" key="1">
    <source>
        <dbReference type="ARBA" id="ARBA00006987"/>
    </source>
</evidence>
<protein>
    <submittedName>
        <fullName evidence="2">Twin-arginine translocation pathway signal protein</fullName>
    </submittedName>
</protein>
<evidence type="ECO:0000313" key="2">
    <source>
        <dbReference type="EMBL" id="RRH81189.1"/>
    </source>
</evidence>
<dbReference type="PANTHER" id="PTHR42928:SF5">
    <property type="entry name" value="BLR1237 PROTEIN"/>
    <property type="match status" value="1"/>
</dbReference>
<name>A0A3P3E4C1_9BURK</name>
<dbReference type="Pfam" id="PF03401">
    <property type="entry name" value="TctC"/>
    <property type="match status" value="1"/>
</dbReference>
<gene>
    <name evidence="2" type="ORF">EH244_29440</name>
</gene>
<dbReference type="CDD" id="cd13579">
    <property type="entry name" value="PBP2_Bug_NagM"/>
    <property type="match status" value="1"/>
</dbReference>
<dbReference type="Proteomes" id="UP000271590">
    <property type="component" value="Unassembled WGS sequence"/>
</dbReference>
<dbReference type="PANTHER" id="PTHR42928">
    <property type="entry name" value="TRICARBOXYLATE-BINDING PROTEIN"/>
    <property type="match status" value="1"/>
</dbReference>
<dbReference type="InterPro" id="IPR042100">
    <property type="entry name" value="Bug_dom1"/>
</dbReference>
<dbReference type="Gene3D" id="3.40.190.150">
    <property type="entry name" value="Bordetella uptake gene, domain 1"/>
    <property type="match status" value="1"/>
</dbReference>
<dbReference type="InterPro" id="IPR005064">
    <property type="entry name" value="BUG"/>
</dbReference>
<proteinExistence type="inferred from homology"/>
<evidence type="ECO:0000313" key="3">
    <source>
        <dbReference type="Proteomes" id="UP000271590"/>
    </source>
</evidence>
<comment type="caution">
    <text evidence="2">The sequence shown here is derived from an EMBL/GenBank/DDBJ whole genome shotgun (WGS) entry which is preliminary data.</text>
</comment>
<dbReference type="PIRSF" id="PIRSF017082">
    <property type="entry name" value="YflP"/>
    <property type="match status" value="1"/>
</dbReference>
<accession>A0A3P3E4C1</accession>
<dbReference type="EMBL" id="RQXU01000032">
    <property type="protein sequence ID" value="RRH81189.1"/>
    <property type="molecule type" value="Genomic_DNA"/>
</dbReference>
<dbReference type="AlphaFoldDB" id="A0A3P3E4C1"/>
<organism evidence="2 3">
    <name type="scientific">Variovorax beijingensis</name>
    <dbReference type="NCBI Taxonomy" id="2496117"/>
    <lineage>
        <taxon>Bacteria</taxon>
        <taxon>Pseudomonadati</taxon>
        <taxon>Pseudomonadota</taxon>
        <taxon>Betaproteobacteria</taxon>
        <taxon>Burkholderiales</taxon>
        <taxon>Comamonadaceae</taxon>
        <taxon>Variovorax</taxon>
    </lineage>
</organism>
<comment type="similarity">
    <text evidence="1">Belongs to the UPF0065 (bug) family.</text>
</comment>
<reference evidence="2 3" key="1">
    <citation type="submission" date="2018-11" db="EMBL/GenBank/DDBJ databases">
        <title>The genome of Variovorax sp T529.</title>
        <authorList>
            <person name="Gao J."/>
        </authorList>
    </citation>
    <scope>NUCLEOTIDE SEQUENCE [LARGE SCALE GENOMIC DNA]</scope>
    <source>
        <strain evidence="2 3">T529</strain>
    </source>
</reference>
<sequence length="326" mass="34534">MPTRRKFTSQLAGMAALTATPFRYAHSQSIQLAKILVGFPPGGPTDTVARRLAEKMRGGYANTVVVENKPGAAMQISISTLKDSAPDGSTLLLSPTAPFSVYPFTYRKLPYVAEDVAPVSSICSFAFGFAVGPAVPLSVRGIKDYIAWCKANPGNANFGSPAAGSTPHLLGILLSKLSSTELTHVGYRGDAPGLQDLMGGQVSAYSSTVGSFLPHLKSGRLRLIAVSGTDRNAFVPDVPTYREQGYAITATESFGLFLPGKTSQDIVRRAAAYVQPILAQGEMIAALGDVGMTAKSSTPQDLTDLIKADTEEWRRLIKVVGFTAES</sequence>
<dbReference type="RefSeq" id="WP_124961828.1">
    <property type="nucleotide sequence ID" value="NZ_RQXU01000032.1"/>
</dbReference>